<dbReference type="Proteomes" id="UP001474120">
    <property type="component" value="Unassembled WGS sequence"/>
</dbReference>
<dbReference type="InterPro" id="IPR036291">
    <property type="entry name" value="NAD(P)-bd_dom_sf"/>
</dbReference>
<keyword evidence="1" id="KW-0560">Oxidoreductase</keyword>
<dbReference type="PANTHER" id="PTHR10366:SF564">
    <property type="entry name" value="STEROL-4-ALPHA-CARBOXYLATE 3-DEHYDROGENASE, DECARBOXYLATING"/>
    <property type="match status" value="1"/>
</dbReference>
<reference evidence="4 5" key="1">
    <citation type="submission" date="2024-04" db="EMBL/GenBank/DDBJ databases">
        <title>whole genome sequencing of Lutimonas vermicola strain IMCC1616.</title>
        <authorList>
            <person name="Bae S.S."/>
        </authorList>
    </citation>
    <scope>NUCLEOTIDE SEQUENCE [LARGE SCALE GENOMIC DNA]</scope>
    <source>
        <strain evidence="4 5">IMCC1616</strain>
    </source>
</reference>
<dbReference type="RefSeq" id="WP_342160623.1">
    <property type="nucleotide sequence ID" value="NZ_JBCDNA010000002.1"/>
</dbReference>
<dbReference type="PANTHER" id="PTHR10366">
    <property type="entry name" value="NAD DEPENDENT EPIMERASE/DEHYDRATASE"/>
    <property type="match status" value="1"/>
</dbReference>
<protein>
    <submittedName>
        <fullName evidence="4">Aldehyde reductase</fullName>
    </submittedName>
</protein>
<proteinExistence type="predicted"/>
<evidence type="ECO:0000259" key="3">
    <source>
        <dbReference type="Pfam" id="PF01073"/>
    </source>
</evidence>
<keyword evidence="5" id="KW-1185">Reference proteome</keyword>
<name>A0ABU9L4C7_9FLAO</name>
<keyword evidence="2" id="KW-0812">Transmembrane</keyword>
<dbReference type="EMBL" id="JBCDNA010000002">
    <property type="protein sequence ID" value="MEL4456479.1"/>
    <property type="molecule type" value="Genomic_DNA"/>
</dbReference>
<dbReference type="Gene3D" id="3.40.50.720">
    <property type="entry name" value="NAD(P)-binding Rossmann-like Domain"/>
    <property type="match status" value="1"/>
</dbReference>
<dbReference type="InterPro" id="IPR002225">
    <property type="entry name" value="3Beta_OHSteriod_DH/Estase"/>
</dbReference>
<accession>A0ABU9L4C7</accession>
<feature type="domain" description="3-beta hydroxysteroid dehydrogenase/isomerase" evidence="3">
    <location>
        <begin position="11"/>
        <end position="280"/>
    </location>
</feature>
<evidence type="ECO:0000256" key="2">
    <source>
        <dbReference type="SAM" id="Phobius"/>
    </source>
</evidence>
<feature type="transmembrane region" description="Helical" evidence="2">
    <location>
        <begin position="9"/>
        <end position="28"/>
    </location>
</feature>
<gene>
    <name evidence="4" type="ORF">AABB81_11265</name>
</gene>
<dbReference type="Pfam" id="PF01073">
    <property type="entry name" value="3Beta_HSD"/>
    <property type="match status" value="1"/>
</dbReference>
<dbReference type="SUPFAM" id="SSF51735">
    <property type="entry name" value="NAD(P)-binding Rossmann-fold domains"/>
    <property type="match status" value="1"/>
</dbReference>
<dbReference type="InterPro" id="IPR050425">
    <property type="entry name" value="NAD(P)_dehydrat-like"/>
</dbReference>
<keyword evidence="2" id="KW-1133">Transmembrane helix</keyword>
<comment type="caution">
    <text evidence="4">The sequence shown here is derived from an EMBL/GenBank/DDBJ whole genome shotgun (WGS) entry which is preliminary data.</text>
</comment>
<evidence type="ECO:0000313" key="5">
    <source>
        <dbReference type="Proteomes" id="UP001474120"/>
    </source>
</evidence>
<evidence type="ECO:0000313" key="4">
    <source>
        <dbReference type="EMBL" id="MEL4456479.1"/>
    </source>
</evidence>
<sequence length="346" mass="38162">MMNNNSDKLILVTGGTGFLGMHCIIQLLNKSFKVRTSIRSLKKENEVITMLKNSGKVEHIENLSFVEADLSQDYNWDKATENCDYILHVASPVPLNMPKNENEVISPAVEGTLRVLKAAKSAGVKRVVLTSSFAAVGYSHKDANTLITEENWTDPNDKNLSAYIKSKTLAEMAAWDFVKSKGNGLELTTICPGLILGPVLSPSLPSSVRAIKQLLDGTIKATPKISFSIIDVRDVADLHVRAMESLEANGQRFLASNDVPLEFHDVAMMIKHKFGEEASYVTTKVLPNWVVRIAALFKPEAKDIVPQLNRVKNSNNEKAKTLLGWPPRSSEEAIFASVESILRFGK</sequence>
<evidence type="ECO:0000256" key="1">
    <source>
        <dbReference type="ARBA" id="ARBA00023002"/>
    </source>
</evidence>
<organism evidence="4 5">
    <name type="scientific">Lutimonas vermicola</name>
    <dbReference type="NCBI Taxonomy" id="414288"/>
    <lineage>
        <taxon>Bacteria</taxon>
        <taxon>Pseudomonadati</taxon>
        <taxon>Bacteroidota</taxon>
        <taxon>Flavobacteriia</taxon>
        <taxon>Flavobacteriales</taxon>
        <taxon>Flavobacteriaceae</taxon>
        <taxon>Lutimonas</taxon>
    </lineage>
</organism>
<dbReference type="CDD" id="cd05227">
    <property type="entry name" value="AR_SDR_e"/>
    <property type="match status" value="1"/>
</dbReference>
<keyword evidence="2" id="KW-0472">Membrane</keyword>